<organism evidence="2 3">
    <name type="scientific">Nitratireductor indicus C115</name>
    <dbReference type="NCBI Taxonomy" id="1231190"/>
    <lineage>
        <taxon>Bacteria</taxon>
        <taxon>Pseudomonadati</taxon>
        <taxon>Pseudomonadota</taxon>
        <taxon>Alphaproteobacteria</taxon>
        <taxon>Hyphomicrobiales</taxon>
        <taxon>Phyllobacteriaceae</taxon>
        <taxon>Nitratireductor</taxon>
    </lineage>
</organism>
<dbReference type="EMBL" id="AMSI01000005">
    <property type="protein sequence ID" value="EKF42876.1"/>
    <property type="molecule type" value="Genomic_DNA"/>
</dbReference>
<gene>
    <name evidence="2" type="ORF">NA8A_09419</name>
</gene>
<feature type="chain" id="PRO_5003865196" evidence="1">
    <location>
        <begin position="27"/>
        <end position="145"/>
    </location>
</feature>
<proteinExistence type="predicted"/>
<name>K2P6E3_9HYPH</name>
<dbReference type="RefSeq" id="WP_009450220.1">
    <property type="nucleotide sequence ID" value="NZ_AMSI01000005.1"/>
</dbReference>
<reference evidence="2 3" key="1">
    <citation type="journal article" date="2012" name="J. Bacteriol.">
        <title>Genome Sequence of Nitratireductor indicus Type Strain C115.</title>
        <authorList>
            <person name="Lai Q."/>
            <person name="Li G."/>
            <person name="Yu Z."/>
            <person name="Shao Z."/>
        </authorList>
    </citation>
    <scope>NUCLEOTIDE SEQUENCE [LARGE SCALE GENOMIC DNA]</scope>
    <source>
        <strain evidence="2 3">C115</strain>
    </source>
</reference>
<dbReference type="PATRIC" id="fig|1231190.3.peg.1975"/>
<sequence length="145" mass="16099">MARLQALAAGMAASLAATLAPMTAQAADPLGSYAVNDDVCANSAVRSTIKHRFRYQVTHVPQLADVDIVDFYGAYQTRYHPATENSPIARRYCRATARLSDGRDRTVWYLIEYGQGFAGIGDNVEFCVSGFDRWNVYDSHCRVLR</sequence>
<dbReference type="Proteomes" id="UP000007374">
    <property type="component" value="Unassembled WGS sequence"/>
</dbReference>
<evidence type="ECO:0000313" key="2">
    <source>
        <dbReference type="EMBL" id="EKF42876.1"/>
    </source>
</evidence>
<evidence type="ECO:0000256" key="1">
    <source>
        <dbReference type="SAM" id="SignalP"/>
    </source>
</evidence>
<keyword evidence="3" id="KW-1185">Reference proteome</keyword>
<accession>K2P6E3</accession>
<dbReference type="STRING" id="721133.SAMN05216176_103263"/>
<comment type="caution">
    <text evidence="2">The sequence shown here is derived from an EMBL/GenBank/DDBJ whole genome shotgun (WGS) entry which is preliminary data.</text>
</comment>
<protein>
    <submittedName>
        <fullName evidence="2">Uncharacterized protein</fullName>
    </submittedName>
</protein>
<evidence type="ECO:0000313" key="3">
    <source>
        <dbReference type="Proteomes" id="UP000007374"/>
    </source>
</evidence>
<dbReference type="AlphaFoldDB" id="K2P6E3"/>
<keyword evidence="1" id="KW-0732">Signal</keyword>
<dbReference type="OrthoDB" id="9808546at2"/>
<dbReference type="eggNOG" id="ENOG5032SR7">
    <property type="taxonomic scope" value="Bacteria"/>
</dbReference>
<feature type="signal peptide" evidence="1">
    <location>
        <begin position="1"/>
        <end position="26"/>
    </location>
</feature>